<comment type="cofactor">
    <cofactor evidence="2">
        <name>Mg(2+)</name>
        <dbReference type="ChEBI" id="CHEBI:18420"/>
    </cofactor>
</comment>
<dbReference type="UniPathway" id="UPA00275">
    <property type="reaction ID" value="UER00400"/>
</dbReference>
<comment type="catalytic activity">
    <reaction evidence="17">
        <text>GTP + 4 H2O = 2,5-diamino-6-hydroxy-4-(5-phosphoribosylamino)-pyrimidine + formate + 2 phosphate + 3 H(+)</text>
        <dbReference type="Rhea" id="RHEA:23704"/>
        <dbReference type="ChEBI" id="CHEBI:15377"/>
        <dbReference type="ChEBI" id="CHEBI:15378"/>
        <dbReference type="ChEBI" id="CHEBI:15740"/>
        <dbReference type="ChEBI" id="CHEBI:37565"/>
        <dbReference type="ChEBI" id="CHEBI:43474"/>
        <dbReference type="ChEBI" id="CHEBI:58614"/>
        <dbReference type="EC" id="3.5.4.25"/>
    </reaction>
</comment>
<dbReference type="GO" id="GO:0009231">
    <property type="term" value="P:riboflavin biosynthetic process"/>
    <property type="evidence" value="ECO:0007669"/>
    <property type="project" value="UniProtKB-UniPathway"/>
</dbReference>
<evidence type="ECO:0000256" key="1">
    <source>
        <dbReference type="ARBA" id="ARBA00001936"/>
    </source>
</evidence>
<dbReference type="SUPFAM" id="SSF142695">
    <property type="entry name" value="RibA-like"/>
    <property type="match status" value="1"/>
</dbReference>
<evidence type="ECO:0000256" key="6">
    <source>
        <dbReference type="ARBA" id="ARBA00012762"/>
    </source>
</evidence>
<evidence type="ECO:0000256" key="14">
    <source>
        <dbReference type="ARBA" id="ARBA00023211"/>
    </source>
</evidence>
<dbReference type="Gene3D" id="3.90.870.10">
    <property type="entry name" value="DHBP synthase"/>
    <property type="match status" value="1"/>
</dbReference>
<name>A0A3B0TGZ4_9ZZZZ</name>
<dbReference type="PANTHER" id="PTHR21327">
    <property type="entry name" value="GTP CYCLOHYDROLASE II-RELATED"/>
    <property type="match status" value="1"/>
</dbReference>
<protein>
    <recommendedName>
        <fullName evidence="6">GTP cyclohydrolase II</fullName>
        <ecNumber evidence="6">3.5.4.25</ecNumber>
    </recommendedName>
</protein>
<dbReference type="NCBIfam" id="NF001591">
    <property type="entry name" value="PRK00393.1"/>
    <property type="match status" value="1"/>
</dbReference>
<dbReference type="CDD" id="cd00641">
    <property type="entry name" value="GTP_cyclohydro2"/>
    <property type="match status" value="1"/>
</dbReference>
<evidence type="ECO:0000256" key="2">
    <source>
        <dbReference type="ARBA" id="ARBA00001946"/>
    </source>
</evidence>
<keyword evidence="16" id="KW-0511">Multifunctional enzyme</keyword>
<keyword evidence="9" id="KW-0547">Nucleotide-binding</keyword>
<comment type="cofactor">
    <cofactor evidence="3">
        <name>Zn(2+)</name>
        <dbReference type="ChEBI" id="CHEBI:29105"/>
    </cofactor>
</comment>
<dbReference type="NCBIfam" id="TIGR00506">
    <property type="entry name" value="ribB"/>
    <property type="match status" value="1"/>
</dbReference>
<evidence type="ECO:0000313" key="19">
    <source>
        <dbReference type="EMBL" id="VAW11439.1"/>
    </source>
</evidence>
<dbReference type="HAMAP" id="MF_01283">
    <property type="entry name" value="RibBA"/>
    <property type="match status" value="1"/>
</dbReference>
<evidence type="ECO:0000256" key="11">
    <source>
        <dbReference type="ARBA" id="ARBA00022833"/>
    </source>
</evidence>
<evidence type="ECO:0000256" key="5">
    <source>
        <dbReference type="ARBA" id="ARBA00005520"/>
    </source>
</evidence>
<keyword evidence="12" id="KW-0460">Magnesium</keyword>
<keyword evidence="8" id="KW-0479">Metal-binding</keyword>
<dbReference type="InterPro" id="IPR032677">
    <property type="entry name" value="GTP_cyclohydro_II"/>
</dbReference>
<dbReference type="SUPFAM" id="SSF55821">
    <property type="entry name" value="YrdC/RibB"/>
    <property type="match status" value="1"/>
</dbReference>
<evidence type="ECO:0000256" key="10">
    <source>
        <dbReference type="ARBA" id="ARBA00022801"/>
    </source>
</evidence>
<evidence type="ECO:0000259" key="18">
    <source>
        <dbReference type="Pfam" id="PF00925"/>
    </source>
</evidence>
<evidence type="ECO:0000256" key="16">
    <source>
        <dbReference type="ARBA" id="ARBA00023268"/>
    </source>
</evidence>
<evidence type="ECO:0000256" key="15">
    <source>
        <dbReference type="ARBA" id="ARBA00023239"/>
    </source>
</evidence>
<dbReference type="GO" id="GO:0003935">
    <property type="term" value="F:GTP cyclohydrolase II activity"/>
    <property type="evidence" value="ECO:0007669"/>
    <property type="project" value="UniProtKB-EC"/>
</dbReference>
<dbReference type="GO" id="GO:0046872">
    <property type="term" value="F:metal ion binding"/>
    <property type="evidence" value="ECO:0007669"/>
    <property type="project" value="UniProtKB-KW"/>
</dbReference>
<dbReference type="Pfam" id="PF00926">
    <property type="entry name" value="DHBP_synthase"/>
    <property type="match status" value="1"/>
</dbReference>
<evidence type="ECO:0000256" key="8">
    <source>
        <dbReference type="ARBA" id="ARBA00022723"/>
    </source>
</evidence>
<keyword evidence="11" id="KW-0862">Zinc</keyword>
<keyword evidence="15 19" id="KW-0456">Lyase</keyword>
<dbReference type="FunFam" id="3.40.50.10990:FF:000001">
    <property type="entry name" value="Riboflavin biosynthesis protein RibBA"/>
    <property type="match status" value="1"/>
</dbReference>
<dbReference type="EC" id="3.5.4.25" evidence="6"/>
<keyword evidence="7" id="KW-0686">Riboflavin biosynthesis</keyword>
<dbReference type="NCBIfam" id="NF006803">
    <property type="entry name" value="PRK09311.1"/>
    <property type="match status" value="1"/>
</dbReference>
<reference evidence="19" key="1">
    <citation type="submission" date="2018-06" db="EMBL/GenBank/DDBJ databases">
        <authorList>
            <person name="Zhirakovskaya E."/>
        </authorList>
    </citation>
    <scope>NUCLEOTIDE SEQUENCE</scope>
</reference>
<keyword evidence="13" id="KW-0342">GTP-binding</keyword>
<evidence type="ECO:0000256" key="3">
    <source>
        <dbReference type="ARBA" id="ARBA00001947"/>
    </source>
</evidence>
<keyword evidence="10 19" id="KW-0378">Hydrolase</keyword>
<dbReference type="EMBL" id="UOEN01000007">
    <property type="protein sequence ID" value="VAW11439.1"/>
    <property type="molecule type" value="Genomic_DNA"/>
</dbReference>
<feature type="domain" description="GTP cyclohydrolase II" evidence="18">
    <location>
        <begin position="209"/>
        <end position="374"/>
    </location>
</feature>
<accession>A0A3B0TGZ4</accession>
<comment type="similarity">
    <text evidence="5">In the N-terminal section; belongs to the DHBP synthase family.</text>
</comment>
<evidence type="ECO:0000256" key="12">
    <source>
        <dbReference type="ARBA" id="ARBA00022842"/>
    </source>
</evidence>
<dbReference type="InterPro" id="IPR017945">
    <property type="entry name" value="DHBP_synth_RibB-like_a/b_dom"/>
</dbReference>
<dbReference type="AlphaFoldDB" id="A0A3B0TGZ4"/>
<organism evidence="19">
    <name type="scientific">hydrothermal vent metagenome</name>
    <dbReference type="NCBI Taxonomy" id="652676"/>
    <lineage>
        <taxon>unclassified sequences</taxon>
        <taxon>metagenomes</taxon>
        <taxon>ecological metagenomes</taxon>
    </lineage>
</organism>
<evidence type="ECO:0000256" key="13">
    <source>
        <dbReference type="ARBA" id="ARBA00023134"/>
    </source>
</evidence>
<comment type="pathway">
    <text evidence="4">Cofactor biosynthesis; riboflavin biosynthesis; 5-amino-6-(D-ribitylamino)uracil from GTP: step 1/4.</text>
</comment>
<dbReference type="InterPro" id="IPR000926">
    <property type="entry name" value="RibA"/>
</dbReference>
<dbReference type="Gene3D" id="3.40.50.10990">
    <property type="entry name" value="GTP cyclohydrolase II"/>
    <property type="match status" value="1"/>
</dbReference>
<dbReference type="PIRSF" id="PIRSF001259">
    <property type="entry name" value="RibA"/>
    <property type="match status" value="1"/>
</dbReference>
<dbReference type="HAMAP" id="MF_00180">
    <property type="entry name" value="RibB"/>
    <property type="match status" value="1"/>
</dbReference>
<evidence type="ECO:0000256" key="4">
    <source>
        <dbReference type="ARBA" id="ARBA00004853"/>
    </source>
</evidence>
<keyword evidence="14" id="KW-0464">Manganese</keyword>
<dbReference type="FunFam" id="3.90.870.10:FF:000001">
    <property type="entry name" value="Riboflavin biosynthesis protein RibBA"/>
    <property type="match status" value="1"/>
</dbReference>
<dbReference type="InterPro" id="IPR000422">
    <property type="entry name" value="DHBP_synthase_RibB"/>
</dbReference>
<dbReference type="Pfam" id="PF00925">
    <property type="entry name" value="GTP_cyclohydro2"/>
    <property type="match status" value="1"/>
</dbReference>
<dbReference type="InterPro" id="IPR016299">
    <property type="entry name" value="Riboflavin_synth_RibBA"/>
</dbReference>
<dbReference type="PANTHER" id="PTHR21327:SF18">
    <property type="entry name" value="3,4-DIHYDROXY-2-BUTANONE 4-PHOSPHATE SYNTHASE"/>
    <property type="match status" value="1"/>
</dbReference>
<proteinExistence type="inferred from homology"/>
<dbReference type="GO" id="GO:0008686">
    <property type="term" value="F:3,4-dihydroxy-2-butanone-4-phosphate synthase activity"/>
    <property type="evidence" value="ECO:0007669"/>
    <property type="project" value="InterPro"/>
</dbReference>
<dbReference type="HAMAP" id="MF_00179">
    <property type="entry name" value="RibA"/>
    <property type="match status" value="1"/>
</dbReference>
<dbReference type="GO" id="GO:0005829">
    <property type="term" value="C:cytosol"/>
    <property type="evidence" value="ECO:0007669"/>
    <property type="project" value="TreeGrafter"/>
</dbReference>
<comment type="cofactor">
    <cofactor evidence="1">
        <name>Mn(2+)</name>
        <dbReference type="ChEBI" id="CHEBI:29035"/>
    </cofactor>
</comment>
<evidence type="ECO:0000256" key="9">
    <source>
        <dbReference type="ARBA" id="ARBA00022741"/>
    </source>
</evidence>
<evidence type="ECO:0000256" key="17">
    <source>
        <dbReference type="ARBA" id="ARBA00049295"/>
    </source>
</evidence>
<gene>
    <name evidence="19" type="ORF">MNBD_BACTEROID05-1240</name>
</gene>
<dbReference type="InterPro" id="IPR036144">
    <property type="entry name" value="RibA-like_sf"/>
</dbReference>
<dbReference type="GO" id="GO:0005525">
    <property type="term" value="F:GTP binding"/>
    <property type="evidence" value="ECO:0007669"/>
    <property type="project" value="UniProtKB-KW"/>
</dbReference>
<dbReference type="NCBIfam" id="TIGR00505">
    <property type="entry name" value="ribA"/>
    <property type="match status" value="1"/>
</dbReference>
<sequence>MFNTIEEVLEDLKEGKMIIVMDDEGRENEGDLLCAAEKVTPEMINFMARYARGLICVPMSEERLEELDLHPMRSDHSKSHQRDDTAWTISVDASKGVTTGISAADRAQTVKALIDPNAKSGDFVTPGHLFPLRAKKGGVLVRAGHTEASVDLTRLAGLFPAGVICEIMNEDGTMARNPDLKKFSQEHGLKICTIDSLIEYQLTSLKYVERIVETKLPTEYGDFRMFIYKSKIDGCEHIALVKGDIDETTPILVRVQSECLTGDVFKSRRCDCNAQLDLSLQAIAKEDKGVLVYMRQEGRGIGLVNKLKAYNLQDEGMDTVEANEALGFSPDLRHYGIGAQILVDLGVKQLRLLTNNPRKIVGLDGYGLSVAERVALQIPHNDVNKNYLQTKKEKLGHIL</sequence>
<evidence type="ECO:0000256" key="7">
    <source>
        <dbReference type="ARBA" id="ARBA00022619"/>
    </source>
</evidence>